<dbReference type="EMBL" id="CP093365">
    <property type="protein sequence ID" value="UQS84212.1"/>
    <property type="molecule type" value="Genomic_DNA"/>
</dbReference>
<dbReference type="Gene3D" id="3.40.50.1820">
    <property type="entry name" value="alpha/beta hydrolase"/>
    <property type="match status" value="1"/>
</dbReference>
<dbReference type="Proteomes" id="UP000831947">
    <property type="component" value="Chromosome"/>
</dbReference>
<name>A0ABY4PF39_9LACO</name>
<keyword evidence="2" id="KW-0378">Hydrolase</keyword>
<dbReference type="PANTHER" id="PTHR43358">
    <property type="entry name" value="ALPHA/BETA-HYDROLASE"/>
    <property type="match status" value="1"/>
</dbReference>
<dbReference type="InterPro" id="IPR022742">
    <property type="entry name" value="Hydrolase_4"/>
</dbReference>
<accession>A0ABY4PF39</accession>
<reference evidence="2 3" key="1">
    <citation type="journal article" date="2022" name="Int. J. Syst. Evol. Microbiol.">
        <title>Apilactobacillus apisilvae sp. nov., Nicolia spurrieriana gen. nov. sp. nov., Bombilactobacillus folatiphilus sp. nov. and Bombilactobacillus thymidiniphilus sp. nov., four new lactic acid bacterial isolates from stingless bees Tetragonula carbonaria and Austroplebeia australis.</title>
        <authorList>
            <person name="Oliphant S.A."/>
            <person name="Watson-Haigh N.S."/>
            <person name="Sumby K.M."/>
            <person name="Gardner J."/>
            <person name="Groom S."/>
            <person name="Jiranek V."/>
        </authorList>
    </citation>
    <scope>NUCLEOTIDE SEQUENCE [LARGE SCALE GENOMIC DNA]</scope>
    <source>
        <strain evidence="2 3">SG4_A1</strain>
    </source>
</reference>
<evidence type="ECO:0000259" key="1">
    <source>
        <dbReference type="Pfam" id="PF12146"/>
    </source>
</evidence>
<gene>
    <name evidence="2" type="ORF">MOO47_03415</name>
</gene>
<evidence type="ECO:0000313" key="2">
    <source>
        <dbReference type="EMBL" id="UQS84212.1"/>
    </source>
</evidence>
<keyword evidence="3" id="KW-1185">Reference proteome</keyword>
<dbReference type="InterPro" id="IPR052920">
    <property type="entry name" value="DNA-binding_regulatory"/>
</dbReference>
<organism evidence="2 3">
    <name type="scientific">Bombilactobacillus thymidiniphilus</name>
    <dbReference type="NCBI Taxonomy" id="2923363"/>
    <lineage>
        <taxon>Bacteria</taxon>
        <taxon>Bacillati</taxon>
        <taxon>Bacillota</taxon>
        <taxon>Bacilli</taxon>
        <taxon>Lactobacillales</taxon>
        <taxon>Lactobacillaceae</taxon>
        <taxon>Bombilactobacillus</taxon>
    </lineage>
</organism>
<evidence type="ECO:0000313" key="3">
    <source>
        <dbReference type="Proteomes" id="UP000831947"/>
    </source>
</evidence>
<dbReference type="RefSeq" id="WP_249513396.1">
    <property type="nucleotide sequence ID" value="NZ_CP093365.1"/>
</dbReference>
<dbReference type="InterPro" id="IPR029058">
    <property type="entry name" value="AB_hydrolase_fold"/>
</dbReference>
<dbReference type="GO" id="GO:0016787">
    <property type="term" value="F:hydrolase activity"/>
    <property type="evidence" value="ECO:0007669"/>
    <property type="project" value="UniProtKB-KW"/>
</dbReference>
<dbReference type="Pfam" id="PF12146">
    <property type="entry name" value="Hydrolase_4"/>
    <property type="match status" value="1"/>
</dbReference>
<proteinExistence type="predicted"/>
<dbReference type="SUPFAM" id="SSF53474">
    <property type="entry name" value="alpha/beta-Hydrolases"/>
    <property type="match status" value="1"/>
</dbReference>
<protein>
    <submittedName>
        <fullName evidence="2">Alpha/beta hydrolase</fullName>
    </submittedName>
</protein>
<feature type="domain" description="Serine aminopeptidase S33" evidence="1">
    <location>
        <begin position="80"/>
        <end position="195"/>
    </location>
</feature>
<dbReference type="PANTHER" id="PTHR43358:SF4">
    <property type="entry name" value="ALPHA_BETA HYDROLASE FOLD-1 DOMAIN-CONTAINING PROTEIN"/>
    <property type="match status" value="1"/>
</dbReference>
<sequence>MLKKKTLLTGVLGILSVGYGLFKYVHQRDSKSLKSTPPKFAADNQAMLWAQEFKQLPKQRVMLTSFDNLQLVASLTCNSKNKGTVILVHGFGVDHYSLDKIGAVFYKLGFNVLQPDNRAAGMSAGRYMSYGHLEKYDVQNWLWHVLTSKQLNHNLILFGASMGAATVLQSLSLQLPTTLKGVVADSSYTNAKDIMDYNIHRQTGLSAKPITPLLSLWSRLIVGSFYSNISASKAVLNNKIPLLFVRGLKDTTVPPEMSEQLYNVAGGKAKLVSFADAAHIRAIEAQPRRYYQMIADFCQQVFA</sequence>